<accession>A0A2Z7A435</accession>
<sequence>MATAPSKSQPLHNFSLSQLKWAQKTSSSYRRRDSPDQCPAVSKASPPNDAGEQNGEEDKPWSLRLRKGAVKAVPFQKKEICVGAFGDTGDRRIDGAGNRVNLQRVRGLVDGGQQGGLGMERKEKKMKLWISLSREEIEEDVYALTGSRPARRPRKWPKNVQKQLDNLFPGLYLVGLAADSYRIPDAPVGSHRCHFFCFLFLFYVGMTCFLRMPEHLFSSKFVVNLD</sequence>
<dbReference type="PANTHER" id="PTHR33130">
    <property type="entry name" value="PUTATIVE (DUF1639)-RELATED"/>
    <property type="match status" value="1"/>
</dbReference>
<evidence type="ECO:0000313" key="3">
    <source>
        <dbReference type="Proteomes" id="UP000250235"/>
    </source>
</evidence>
<dbReference type="Proteomes" id="UP000250235">
    <property type="component" value="Unassembled WGS sequence"/>
</dbReference>
<dbReference type="InterPro" id="IPR012438">
    <property type="entry name" value="DUF1639"/>
</dbReference>
<proteinExistence type="predicted"/>
<feature type="region of interest" description="Disordered" evidence="1">
    <location>
        <begin position="22"/>
        <end position="61"/>
    </location>
</feature>
<organism evidence="2 3">
    <name type="scientific">Dorcoceras hygrometricum</name>
    <dbReference type="NCBI Taxonomy" id="472368"/>
    <lineage>
        <taxon>Eukaryota</taxon>
        <taxon>Viridiplantae</taxon>
        <taxon>Streptophyta</taxon>
        <taxon>Embryophyta</taxon>
        <taxon>Tracheophyta</taxon>
        <taxon>Spermatophyta</taxon>
        <taxon>Magnoliopsida</taxon>
        <taxon>eudicotyledons</taxon>
        <taxon>Gunneridae</taxon>
        <taxon>Pentapetalae</taxon>
        <taxon>asterids</taxon>
        <taxon>lamiids</taxon>
        <taxon>Lamiales</taxon>
        <taxon>Gesneriaceae</taxon>
        <taxon>Didymocarpoideae</taxon>
        <taxon>Trichosporeae</taxon>
        <taxon>Loxocarpinae</taxon>
        <taxon>Dorcoceras</taxon>
    </lineage>
</organism>
<dbReference type="EMBL" id="KV019076">
    <property type="protein sequence ID" value="KZV16368.1"/>
    <property type="molecule type" value="Genomic_DNA"/>
</dbReference>
<reference evidence="2 3" key="1">
    <citation type="journal article" date="2015" name="Proc. Natl. Acad. Sci. U.S.A.">
        <title>The resurrection genome of Boea hygrometrica: A blueprint for survival of dehydration.</title>
        <authorList>
            <person name="Xiao L."/>
            <person name="Yang G."/>
            <person name="Zhang L."/>
            <person name="Yang X."/>
            <person name="Zhao S."/>
            <person name="Ji Z."/>
            <person name="Zhou Q."/>
            <person name="Hu M."/>
            <person name="Wang Y."/>
            <person name="Chen M."/>
            <person name="Xu Y."/>
            <person name="Jin H."/>
            <person name="Xiao X."/>
            <person name="Hu G."/>
            <person name="Bao F."/>
            <person name="Hu Y."/>
            <person name="Wan P."/>
            <person name="Li L."/>
            <person name="Deng X."/>
            <person name="Kuang T."/>
            <person name="Xiang C."/>
            <person name="Zhu J.K."/>
            <person name="Oliver M.J."/>
            <person name="He Y."/>
        </authorList>
    </citation>
    <scope>NUCLEOTIDE SEQUENCE [LARGE SCALE GENOMIC DNA]</scope>
    <source>
        <strain evidence="3">cv. XS01</strain>
    </source>
</reference>
<gene>
    <name evidence="2" type="ORF">F511_12258</name>
</gene>
<dbReference type="OrthoDB" id="909814at2759"/>
<dbReference type="AlphaFoldDB" id="A0A2Z7A435"/>
<keyword evidence="3" id="KW-1185">Reference proteome</keyword>
<dbReference type="Pfam" id="PF07797">
    <property type="entry name" value="DUF1639"/>
    <property type="match status" value="1"/>
</dbReference>
<protein>
    <submittedName>
        <fullName evidence="2">Uncharacterized protein</fullName>
    </submittedName>
</protein>
<evidence type="ECO:0000256" key="1">
    <source>
        <dbReference type="SAM" id="MobiDB-lite"/>
    </source>
</evidence>
<evidence type="ECO:0000313" key="2">
    <source>
        <dbReference type="EMBL" id="KZV16368.1"/>
    </source>
</evidence>
<name>A0A2Z7A435_9LAMI</name>
<dbReference type="PANTHER" id="PTHR33130:SF40">
    <property type="entry name" value="CHROMOGRANIN (DUF1639)"/>
    <property type="match status" value="1"/>
</dbReference>